<dbReference type="Proteomes" id="UP001597318">
    <property type="component" value="Unassembled WGS sequence"/>
</dbReference>
<dbReference type="Gene3D" id="3.40.50.150">
    <property type="entry name" value="Vaccinia Virus protein VP39"/>
    <property type="match status" value="1"/>
</dbReference>
<dbReference type="PANTHER" id="PTHR43861">
    <property type="entry name" value="TRANS-ACONITATE 2-METHYLTRANSFERASE-RELATED"/>
    <property type="match status" value="1"/>
</dbReference>
<feature type="domain" description="Methyltransferase" evidence="1">
    <location>
        <begin position="58"/>
        <end position="170"/>
    </location>
</feature>
<sequence length="291" mass="32752">MRKFGDKSTCIFHDLGKSIGGFVMLNEVAKERATLKESDIVDARTLKTSHKRLAEILQPGMTVLDVGCGTGAITSGITEMVGPNGRVIGIDNNLELIEKARQKYKNIPGLTFEIADVYNLPYHSEFDIVTSARVLQWLENPQTALHQMVKSTKHNGQVLVLDYNHTKISWEPEIPVTMQSFYDTFLQWRSSAGMDNEIADHLSKMFKEFELTNIKVTDQSEMTKRSDNDFQTYITILAGVASSKGKQMVNDGTITESQRVRAEGDFRKWIKECAKSQTMYLLAVEGTKKSD</sequence>
<protein>
    <submittedName>
        <fullName evidence="2">Methyltransferase domain-containing protein</fullName>
    </submittedName>
</protein>
<keyword evidence="2" id="KW-0489">Methyltransferase</keyword>
<dbReference type="CDD" id="cd02440">
    <property type="entry name" value="AdoMet_MTases"/>
    <property type="match status" value="1"/>
</dbReference>
<dbReference type="GO" id="GO:0008168">
    <property type="term" value="F:methyltransferase activity"/>
    <property type="evidence" value="ECO:0007669"/>
    <property type="project" value="UniProtKB-KW"/>
</dbReference>
<evidence type="ECO:0000313" key="2">
    <source>
        <dbReference type="EMBL" id="MFD2212133.1"/>
    </source>
</evidence>
<dbReference type="SUPFAM" id="SSF53335">
    <property type="entry name" value="S-adenosyl-L-methionine-dependent methyltransferases"/>
    <property type="match status" value="1"/>
</dbReference>
<keyword evidence="2" id="KW-0808">Transferase</keyword>
<evidence type="ECO:0000259" key="1">
    <source>
        <dbReference type="Pfam" id="PF13847"/>
    </source>
</evidence>
<gene>
    <name evidence="2" type="ORF">ACFSKK_00230</name>
</gene>
<reference evidence="3" key="1">
    <citation type="journal article" date="2019" name="Int. J. Syst. Evol. Microbiol.">
        <title>The Global Catalogue of Microorganisms (GCM) 10K type strain sequencing project: providing services to taxonomists for standard genome sequencing and annotation.</title>
        <authorList>
            <consortium name="The Broad Institute Genomics Platform"/>
            <consortium name="The Broad Institute Genome Sequencing Center for Infectious Disease"/>
            <person name="Wu L."/>
            <person name="Ma J."/>
        </authorList>
    </citation>
    <scope>NUCLEOTIDE SEQUENCE [LARGE SCALE GENOMIC DNA]</scope>
    <source>
        <strain evidence="3">CGMCC 1.15474</strain>
    </source>
</reference>
<dbReference type="EMBL" id="JBHUIK010000001">
    <property type="protein sequence ID" value="MFD2212133.1"/>
    <property type="molecule type" value="Genomic_DNA"/>
</dbReference>
<accession>A0ABW5BPQ3</accession>
<name>A0ABW5BPQ3_9BACI</name>
<organism evidence="2 3">
    <name type="scientific">Metabacillus endolithicus</name>
    <dbReference type="NCBI Taxonomy" id="1535204"/>
    <lineage>
        <taxon>Bacteria</taxon>
        <taxon>Bacillati</taxon>
        <taxon>Bacillota</taxon>
        <taxon>Bacilli</taxon>
        <taxon>Bacillales</taxon>
        <taxon>Bacillaceae</taxon>
        <taxon>Metabacillus</taxon>
    </lineage>
</organism>
<evidence type="ECO:0000313" key="3">
    <source>
        <dbReference type="Proteomes" id="UP001597318"/>
    </source>
</evidence>
<keyword evidence="3" id="KW-1185">Reference proteome</keyword>
<dbReference type="RefSeq" id="WP_379049353.1">
    <property type="nucleotide sequence ID" value="NZ_JBHUIK010000001.1"/>
</dbReference>
<proteinExistence type="predicted"/>
<dbReference type="InterPro" id="IPR029063">
    <property type="entry name" value="SAM-dependent_MTases_sf"/>
</dbReference>
<dbReference type="GO" id="GO:0032259">
    <property type="term" value="P:methylation"/>
    <property type="evidence" value="ECO:0007669"/>
    <property type="project" value="UniProtKB-KW"/>
</dbReference>
<dbReference type="InterPro" id="IPR025714">
    <property type="entry name" value="Methyltranfer_dom"/>
</dbReference>
<dbReference type="Pfam" id="PF13847">
    <property type="entry name" value="Methyltransf_31"/>
    <property type="match status" value="1"/>
</dbReference>
<comment type="caution">
    <text evidence="2">The sequence shown here is derived from an EMBL/GenBank/DDBJ whole genome shotgun (WGS) entry which is preliminary data.</text>
</comment>
<dbReference type="PANTHER" id="PTHR43861:SF1">
    <property type="entry name" value="TRANS-ACONITATE 2-METHYLTRANSFERASE"/>
    <property type="match status" value="1"/>
</dbReference>